<evidence type="ECO:0000256" key="3">
    <source>
        <dbReference type="ARBA" id="ARBA00022450"/>
    </source>
</evidence>
<dbReference type="InterPro" id="IPR023213">
    <property type="entry name" value="CAT-like_dom_sf"/>
</dbReference>
<evidence type="ECO:0000256" key="1">
    <source>
        <dbReference type="ARBA" id="ARBA00001957"/>
    </source>
</evidence>
<dbReference type="FunFam" id="3.30.559.10:FF:000023">
    <property type="entry name" value="Non-ribosomal peptide synthetase"/>
    <property type="match status" value="1"/>
</dbReference>
<evidence type="ECO:0000256" key="4">
    <source>
        <dbReference type="ARBA" id="ARBA00022553"/>
    </source>
</evidence>
<dbReference type="PROSITE" id="PS00012">
    <property type="entry name" value="PHOSPHOPANTETHEINE"/>
    <property type="match status" value="1"/>
</dbReference>
<feature type="compositionally biased region" description="Low complexity" evidence="6">
    <location>
        <begin position="1"/>
        <end position="17"/>
    </location>
</feature>
<dbReference type="SUPFAM" id="SSF56801">
    <property type="entry name" value="Acetyl-CoA synthetase-like"/>
    <property type="match status" value="1"/>
</dbReference>
<comment type="pathway">
    <text evidence="2">Siderophore biosynthesis.</text>
</comment>
<dbReference type="InterPro" id="IPR009081">
    <property type="entry name" value="PP-bd_ACP"/>
</dbReference>
<dbReference type="Proteomes" id="UP000238322">
    <property type="component" value="Unassembled WGS sequence"/>
</dbReference>
<reference evidence="8 9" key="1">
    <citation type="submission" date="2018-02" db="EMBL/GenBank/DDBJ databases">
        <title>Comparative genomes isolates from brazilian mangrove.</title>
        <authorList>
            <person name="Araujo J.E."/>
            <person name="Taketani R.G."/>
            <person name="Silva M.C.P."/>
            <person name="Loureco M.V."/>
            <person name="Andreote F.D."/>
        </authorList>
    </citation>
    <scope>NUCLEOTIDE SEQUENCE [LARGE SCALE GENOMIC DNA]</scope>
    <source>
        <strain evidence="8 9">Hex-1 MGV</strain>
    </source>
</reference>
<dbReference type="PANTHER" id="PTHR45527">
    <property type="entry name" value="NONRIBOSOMAL PEPTIDE SYNTHETASE"/>
    <property type="match status" value="1"/>
</dbReference>
<keyword evidence="3" id="KW-0596">Phosphopantetheine</keyword>
<evidence type="ECO:0000313" key="9">
    <source>
        <dbReference type="Proteomes" id="UP000238322"/>
    </source>
</evidence>
<feature type="compositionally biased region" description="Polar residues" evidence="6">
    <location>
        <begin position="1014"/>
        <end position="1031"/>
    </location>
</feature>
<dbReference type="Gene3D" id="3.40.50.12780">
    <property type="entry name" value="N-terminal domain of ligase-like"/>
    <property type="match status" value="1"/>
</dbReference>
<dbReference type="InterPro" id="IPR045851">
    <property type="entry name" value="AMP-bd_C_sf"/>
</dbReference>
<keyword evidence="5" id="KW-0436">Ligase</keyword>
<comment type="cofactor">
    <cofactor evidence="1">
        <name>pantetheine 4'-phosphate</name>
        <dbReference type="ChEBI" id="CHEBI:47942"/>
    </cofactor>
</comment>
<accession>A0A2S8G0L2</accession>
<dbReference type="SUPFAM" id="SSF52777">
    <property type="entry name" value="CoA-dependent acyltransferases"/>
    <property type="match status" value="2"/>
</dbReference>
<evidence type="ECO:0000256" key="2">
    <source>
        <dbReference type="ARBA" id="ARBA00004924"/>
    </source>
</evidence>
<feature type="region of interest" description="Disordered" evidence="6">
    <location>
        <begin position="1008"/>
        <end position="1033"/>
    </location>
</feature>
<organism evidence="8 9">
    <name type="scientific">Blastopirellula marina</name>
    <dbReference type="NCBI Taxonomy" id="124"/>
    <lineage>
        <taxon>Bacteria</taxon>
        <taxon>Pseudomonadati</taxon>
        <taxon>Planctomycetota</taxon>
        <taxon>Planctomycetia</taxon>
        <taxon>Pirellulales</taxon>
        <taxon>Pirellulaceae</taxon>
        <taxon>Blastopirellula</taxon>
    </lineage>
</organism>
<dbReference type="GO" id="GO:0043041">
    <property type="term" value="P:amino acid activation for nonribosomal peptide biosynthetic process"/>
    <property type="evidence" value="ECO:0007669"/>
    <property type="project" value="TreeGrafter"/>
</dbReference>
<dbReference type="FunFam" id="3.40.50.12780:FF:000012">
    <property type="entry name" value="Non-ribosomal peptide synthetase"/>
    <property type="match status" value="1"/>
</dbReference>
<dbReference type="NCBIfam" id="TIGR01733">
    <property type="entry name" value="AA-adenyl-dom"/>
    <property type="match status" value="1"/>
</dbReference>
<dbReference type="InterPro" id="IPR000415">
    <property type="entry name" value="Nitroreductase-like"/>
</dbReference>
<dbReference type="InterPro" id="IPR042099">
    <property type="entry name" value="ANL_N_sf"/>
</dbReference>
<dbReference type="GO" id="GO:0005737">
    <property type="term" value="C:cytoplasm"/>
    <property type="evidence" value="ECO:0007669"/>
    <property type="project" value="TreeGrafter"/>
</dbReference>
<dbReference type="InterPro" id="IPR010071">
    <property type="entry name" value="AA_adenyl_dom"/>
</dbReference>
<dbReference type="GO" id="GO:0044550">
    <property type="term" value="P:secondary metabolite biosynthetic process"/>
    <property type="evidence" value="ECO:0007669"/>
    <property type="project" value="TreeGrafter"/>
</dbReference>
<dbReference type="InterPro" id="IPR036736">
    <property type="entry name" value="ACP-like_sf"/>
</dbReference>
<dbReference type="Pfam" id="PF13193">
    <property type="entry name" value="AMP-binding_C"/>
    <property type="match status" value="1"/>
</dbReference>
<dbReference type="CDD" id="cd02142">
    <property type="entry name" value="McbC_SagB-like_oxidoreductase"/>
    <property type="match status" value="1"/>
</dbReference>
<dbReference type="Gene3D" id="3.30.559.10">
    <property type="entry name" value="Chloramphenicol acetyltransferase-like domain"/>
    <property type="match status" value="1"/>
</dbReference>
<dbReference type="Gene3D" id="1.10.1200.10">
    <property type="entry name" value="ACP-like"/>
    <property type="match status" value="1"/>
</dbReference>
<dbReference type="InterPro" id="IPR000873">
    <property type="entry name" value="AMP-dep_synth/lig_dom"/>
</dbReference>
<keyword evidence="4" id="KW-0597">Phosphoprotein</keyword>
<dbReference type="OrthoDB" id="9778383at2"/>
<dbReference type="NCBIfam" id="TIGR03605">
    <property type="entry name" value="antibiot_sagB"/>
    <property type="match status" value="1"/>
</dbReference>
<dbReference type="Pfam" id="PF00881">
    <property type="entry name" value="Nitroreductase"/>
    <property type="match status" value="1"/>
</dbReference>
<evidence type="ECO:0000313" key="8">
    <source>
        <dbReference type="EMBL" id="PQO37850.1"/>
    </source>
</evidence>
<dbReference type="Pfam" id="PF00550">
    <property type="entry name" value="PP-binding"/>
    <property type="match status" value="1"/>
</dbReference>
<dbReference type="SUPFAM" id="SSF47336">
    <property type="entry name" value="ACP-like"/>
    <property type="match status" value="1"/>
</dbReference>
<dbReference type="InterPro" id="IPR057737">
    <property type="entry name" value="Condensation_MtbB-like"/>
</dbReference>
<dbReference type="InterPro" id="IPR006162">
    <property type="entry name" value="Ppantetheine_attach_site"/>
</dbReference>
<dbReference type="InterPro" id="IPR029479">
    <property type="entry name" value="Nitroreductase"/>
</dbReference>
<dbReference type="InterPro" id="IPR025110">
    <property type="entry name" value="AMP-bd_C"/>
</dbReference>
<proteinExistence type="predicted"/>
<dbReference type="GO" id="GO:0016491">
    <property type="term" value="F:oxidoreductase activity"/>
    <property type="evidence" value="ECO:0007669"/>
    <property type="project" value="InterPro"/>
</dbReference>
<dbReference type="Pfam" id="PF00501">
    <property type="entry name" value="AMP-binding"/>
    <property type="match status" value="1"/>
</dbReference>
<evidence type="ECO:0000256" key="6">
    <source>
        <dbReference type="SAM" id="MobiDB-lite"/>
    </source>
</evidence>
<dbReference type="PROSITE" id="PS00455">
    <property type="entry name" value="AMP_BINDING"/>
    <property type="match status" value="1"/>
</dbReference>
<dbReference type="InterPro" id="IPR020051">
    <property type="entry name" value="SagB-type_dehydrogenase"/>
</dbReference>
<dbReference type="CDD" id="cd19535">
    <property type="entry name" value="Cyc_NRPS"/>
    <property type="match status" value="1"/>
</dbReference>
<sequence length="1366" mass="152122">MSTPSSNPKSSGPGSTPCEAGQLEKRKRDRLRELLLQKVASSESNQKSNVGVLANSDSFEPFPLTETQQAYWIGQSIPQGLGGVATHVYCEMDCQSLDFDRLSDAMKKLLERHAMLRADILPDGRQRILNECPMFSIPFEDLSGQPEELRCSRLEEIRSRMSHQVRHHWPFCEVVGVRTSEQITRLFFSFNLLVIDAFSVGLLLVELQLIYKNPGIVLPPITGSYRDFVLETQAAKATDSYRRSMDFWREQLGKIEPAPELPMFRSTHEVTPPRFRRLEETLSAAEWASFRSRCQELGLTPTAALLAAFTSVLTRWSRTNSYSVMTTLFNRQSLQPELQPVLGDFTSLMLLSVEDEEIKSETFATRALRLQSSFWERFDHSRVNGVDVLRELKRERGIDPLNVISVVFTSILGDIPARKAEPLGKVVYRCSQTPNIWLDHQVFEEQDALTLSWDYVDLLFPDGLIEDMFACYFKLLKRLAFNEAAWNDPALLPLPSDQVVRRAMINQTRVEMTDTDLLSLFLSQVETRPNEVAVIAEDGSLTYAELNERAKQLASRIALTLGDNRKPIAILLPKSLDQIAAAIAVLKTGAPFLPIDICTPPQRLAMILEQSEVVLQVVDPTNNLCCMNALVPSLSVIAPSDAESQADVVLSRPTSDDLAYIIYTSGSTGKPKGVAVTHRAACNTILDINRQFAMGPSDRVFAISSLAFDLSIFDIFGTFAAGGIAVLPAEGTDRDPKHWIECIVKHRVTVWNSVPALAQMLVEYLEGPNVVRLMSLRLMLLSGDWIHVSLPDRIWSTIPSVRLVSLGGATEAGIWSIVHPVDRLAPHAKRIPYGRPLANQRWYVLDEEFHSIPDWVNGSLYISGDSLAVGYHRNHEQTELMFVTHPETGERLYRTGDVGRYLPNGEIEILGREDAQVKINGVRIEPGEIEATLIATGMISAVAVVPFDVRDSTRLVAFVVAIDGQTSQEIEVALLQAQRDWLPVAMHVSRIVFLNSLPLSSNGKIDRSAFENPLPTSNPSELSGDKNSSSAEVDKGADLAEKIGRLIGETLGLPAIGPNDNLLDLGADSIEIVRVAMRIEEECGIRVSFPELFQSPTISSIVATSSNGSSSGSRAARTFFNDRAILDPTERDQFKKARYNLRNITGRDNCLTLPSFTDFEDAKDLFARQSNRFFDEGPLTLDRMSGILHALSETTRNGIHKRAYASAGGLYPVQTYLYVKPNAIESLTDGCYYYDPVCHRLVVERLGEVLDEQFFDSQVNRPLFRRSHFTLLFVSDDAAIEPMYGDLSSKFVDIEVGAICQLLESTAPRFGIGLCQIGWWNIKYAIETLGLTTERRLVHAAVGGPITASRIDCEGTDMQWESGVIE</sequence>
<dbReference type="GO" id="GO:0031177">
    <property type="term" value="F:phosphopantetheine binding"/>
    <property type="evidence" value="ECO:0007669"/>
    <property type="project" value="TreeGrafter"/>
</dbReference>
<dbReference type="InterPro" id="IPR020459">
    <property type="entry name" value="AMP-binding"/>
</dbReference>
<dbReference type="FunFam" id="3.30.559.30:FF:000006">
    <property type="entry name" value="Yersiniabactin polyketide/non-ribosomal peptide synthetase"/>
    <property type="match status" value="1"/>
</dbReference>
<evidence type="ECO:0000259" key="7">
    <source>
        <dbReference type="PROSITE" id="PS50075"/>
    </source>
</evidence>
<dbReference type="SUPFAM" id="SSF55469">
    <property type="entry name" value="FMN-dependent nitroreductase-like"/>
    <property type="match status" value="1"/>
</dbReference>
<comment type="caution">
    <text evidence="8">The sequence shown here is derived from an EMBL/GenBank/DDBJ whole genome shotgun (WGS) entry which is preliminary data.</text>
</comment>
<dbReference type="RefSeq" id="WP_105329099.1">
    <property type="nucleotide sequence ID" value="NZ_PUHY01000005.1"/>
</dbReference>
<dbReference type="GO" id="GO:0016874">
    <property type="term" value="F:ligase activity"/>
    <property type="evidence" value="ECO:0007669"/>
    <property type="project" value="UniProtKB-KW"/>
</dbReference>
<feature type="region of interest" description="Disordered" evidence="6">
    <location>
        <begin position="1"/>
        <end position="24"/>
    </location>
</feature>
<dbReference type="Gene3D" id="3.30.300.30">
    <property type="match status" value="1"/>
</dbReference>
<feature type="domain" description="Carrier" evidence="7">
    <location>
        <begin position="1034"/>
        <end position="1109"/>
    </location>
</feature>
<evidence type="ECO:0000256" key="5">
    <source>
        <dbReference type="ARBA" id="ARBA00022598"/>
    </source>
</evidence>
<name>A0A2S8G0L2_9BACT</name>
<dbReference type="InterPro" id="IPR020845">
    <property type="entry name" value="AMP-binding_CS"/>
</dbReference>
<protein>
    <submittedName>
        <fullName evidence="8">Non-ribosomal peptide synthetase</fullName>
    </submittedName>
</protein>
<gene>
    <name evidence="8" type="ORF">C5Y83_07870</name>
</gene>
<dbReference type="Gene3D" id="3.30.559.30">
    <property type="entry name" value="Nonribosomal peptide synthetase, condensation domain"/>
    <property type="match status" value="1"/>
</dbReference>
<dbReference type="Gene3D" id="3.40.109.10">
    <property type="entry name" value="NADH Oxidase"/>
    <property type="match status" value="1"/>
</dbReference>
<dbReference type="InterPro" id="IPR001242">
    <property type="entry name" value="Condensation_dom"/>
</dbReference>
<dbReference type="PANTHER" id="PTHR45527:SF10">
    <property type="entry name" value="PYOCHELIN SYNTHASE PCHF"/>
    <property type="match status" value="1"/>
</dbReference>
<dbReference type="EMBL" id="PUHY01000005">
    <property type="protein sequence ID" value="PQO37850.1"/>
    <property type="molecule type" value="Genomic_DNA"/>
</dbReference>
<dbReference type="PRINTS" id="PR00154">
    <property type="entry name" value="AMPBINDING"/>
</dbReference>
<dbReference type="Pfam" id="PF00668">
    <property type="entry name" value="Condensation"/>
    <property type="match status" value="1"/>
</dbReference>
<dbReference type="PROSITE" id="PS50075">
    <property type="entry name" value="CARRIER"/>
    <property type="match status" value="1"/>
</dbReference>